<dbReference type="EMBL" id="GEDC01025288">
    <property type="protein sequence ID" value="JAS12010.1"/>
    <property type="molecule type" value="Transcribed_RNA"/>
</dbReference>
<accession>A0A1B6CF95</accession>
<evidence type="ECO:0000256" key="1">
    <source>
        <dbReference type="SAM" id="Coils"/>
    </source>
</evidence>
<evidence type="ECO:0000313" key="2">
    <source>
        <dbReference type="EMBL" id="JAS12010.1"/>
    </source>
</evidence>
<protein>
    <submittedName>
        <fullName evidence="2">Uncharacterized protein</fullName>
    </submittedName>
</protein>
<reference evidence="2" key="1">
    <citation type="submission" date="2015-12" db="EMBL/GenBank/DDBJ databases">
        <title>De novo transcriptome assembly of four potential Pierce s Disease insect vectors from Arizona vineyards.</title>
        <authorList>
            <person name="Tassone E.E."/>
        </authorList>
    </citation>
    <scope>NUCLEOTIDE SEQUENCE</scope>
</reference>
<dbReference type="AlphaFoldDB" id="A0A1B6CF95"/>
<sequence length="306" mass="35440">MAVFTIFSSWDSEKKLENAVSVHYDSECTRIDNFVQLETCVELKSAKNPDSNCYIRINISESSLFLISKLSLVSEARVIELYGPNDEYISTCHAEYMDDFEDCAVYFVETMITPSSEINIKFARLKHMNRMWLYGIRLQLSQSLTTEITKLANINLKNVTDRLKDSNCTLSEKAESCRKFLQSYGVSESKYESDPQILLKVLESQNNSTTKDTSRNMSKRFHNLVPLLFKSEDIMKNVTEINCNGTLNKSSEIEDLKKYIDHKLQEIEQNLFSKIENQIEQLQNEQNQQYNNILSLLNSIHKQQSK</sequence>
<dbReference type="InterPro" id="IPR028043">
    <property type="entry name" value="PAAT-like"/>
</dbReference>
<feature type="coiled-coil region" evidence="1">
    <location>
        <begin position="265"/>
        <end position="292"/>
    </location>
</feature>
<keyword evidence="1" id="KW-0175">Coiled coil</keyword>
<dbReference type="PANTHER" id="PTHR14787:SF1">
    <property type="entry name" value="ATPASE PAAT"/>
    <property type="match status" value="1"/>
</dbReference>
<gene>
    <name evidence="2" type="ORF">g.36580</name>
</gene>
<dbReference type="Pfam" id="PF14958">
    <property type="entry name" value="PAAT-like"/>
    <property type="match status" value="1"/>
</dbReference>
<proteinExistence type="predicted"/>
<organism evidence="2">
    <name type="scientific">Clastoptera arizonana</name>
    <name type="common">Arizona spittle bug</name>
    <dbReference type="NCBI Taxonomy" id="38151"/>
    <lineage>
        <taxon>Eukaryota</taxon>
        <taxon>Metazoa</taxon>
        <taxon>Ecdysozoa</taxon>
        <taxon>Arthropoda</taxon>
        <taxon>Hexapoda</taxon>
        <taxon>Insecta</taxon>
        <taxon>Pterygota</taxon>
        <taxon>Neoptera</taxon>
        <taxon>Paraneoptera</taxon>
        <taxon>Hemiptera</taxon>
        <taxon>Auchenorrhyncha</taxon>
        <taxon>Cercopoidea</taxon>
        <taxon>Clastopteridae</taxon>
        <taxon>Clastoptera</taxon>
    </lineage>
</organism>
<name>A0A1B6CF95_9HEMI</name>
<dbReference type="PANTHER" id="PTHR14787">
    <property type="entry name" value="C10ORF188 FAMILY MEMBER"/>
    <property type="match status" value="1"/>
</dbReference>